<evidence type="ECO:0008006" key="4">
    <source>
        <dbReference type="Google" id="ProtNLM"/>
    </source>
</evidence>
<evidence type="ECO:0000313" key="2">
    <source>
        <dbReference type="EMBL" id="GIY96054.1"/>
    </source>
</evidence>
<accession>A0AAV4XN24</accession>
<dbReference type="EMBL" id="BPLR01000611">
    <property type="protein sequence ID" value="GIY96054.1"/>
    <property type="molecule type" value="Genomic_DNA"/>
</dbReference>
<evidence type="ECO:0000313" key="3">
    <source>
        <dbReference type="Proteomes" id="UP001054945"/>
    </source>
</evidence>
<comment type="caution">
    <text evidence="2">The sequence shown here is derived from an EMBL/GenBank/DDBJ whole genome shotgun (WGS) entry which is preliminary data.</text>
</comment>
<sequence>MEQRINVLEGVFCVLFSVYVPIGCFASAYDGEVEAFTHCPTQLQSRSKSPKFSLFEWPSIIRGLADYTFEMFETCRFRRKRFWLPCDVIP</sequence>
<reference evidence="2 3" key="1">
    <citation type="submission" date="2021-06" db="EMBL/GenBank/DDBJ databases">
        <title>Caerostris extrusa draft genome.</title>
        <authorList>
            <person name="Kono N."/>
            <person name="Arakawa K."/>
        </authorList>
    </citation>
    <scope>NUCLEOTIDE SEQUENCE [LARGE SCALE GENOMIC DNA]</scope>
</reference>
<keyword evidence="1" id="KW-1133">Transmembrane helix</keyword>
<dbReference type="AlphaFoldDB" id="A0AAV4XN24"/>
<organism evidence="2 3">
    <name type="scientific">Caerostris extrusa</name>
    <name type="common">Bark spider</name>
    <name type="synonym">Caerostris bankana</name>
    <dbReference type="NCBI Taxonomy" id="172846"/>
    <lineage>
        <taxon>Eukaryota</taxon>
        <taxon>Metazoa</taxon>
        <taxon>Ecdysozoa</taxon>
        <taxon>Arthropoda</taxon>
        <taxon>Chelicerata</taxon>
        <taxon>Arachnida</taxon>
        <taxon>Araneae</taxon>
        <taxon>Araneomorphae</taxon>
        <taxon>Entelegynae</taxon>
        <taxon>Araneoidea</taxon>
        <taxon>Araneidae</taxon>
        <taxon>Caerostris</taxon>
    </lineage>
</organism>
<name>A0AAV4XN24_CAEEX</name>
<dbReference type="Proteomes" id="UP001054945">
    <property type="component" value="Unassembled WGS sequence"/>
</dbReference>
<gene>
    <name evidence="2" type="ORF">CEXT_643071</name>
</gene>
<keyword evidence="1" id="KW-0472">Membrane</keyword>
<keyword evidence="1" id="KW-0812">Transmembrane</keyword>
<keyword evidence="3" id="KW-1185">Reference proteome</keyword>
<feature type="transmembrane region" description="Helical" evidence="1">
    <location>
        <begin position="7"/>
        <end position="29"/>
    </location>
</feature>
<proteinExistence type="predicted"/>
<evidence type="ECO:0000256" key="1">
    <source>
        <dbReference type="SAM" id="Phobius"/>
    </source>
</evidence>
<protein>
    <recommendedName>
        <fullName evidence="4">Secreted protein</fullName>
    </recommendedName>
</protein>